<evidence type="ECO:0000256" key="8">
    <source>
        <dbReference type="ARBA" id="ARBA00023014"/>
    </source>
</evidence>
<comment type="caution">
    <text evidence="10">The sequence shown here is derived from an EMBL/GenBank/DDBJ whole genome shotgun (WGS) entry which is preliminary data.</text>
</comment>
<comment type="similarity">
    <text evidence="2">Belongs to the HdrA family.</text>
</comment>
<protein>
    <submittedName>
        <fullName evidence="10">Methyl-viologen-reducing hydrogenase delta subunit</fullName>
    </submittedName>
</protein>
<evidence type="ECO:0000256" key="5">
    <source>
        <dbReference type="ARBA" id="ARBA00022827"/>
    </source>
</evidence>
<feature type="domain" description="4Fe-4S ferredoxin-type" evidence="9">
    <location>
        <begin position="511"/>
        <end position="540"/>
    </location>
</feature>
<keyword evidence="11" id="KW-1185">Reference proteome</keyword>
<dbReference type="OrthoDB" id="9758544at2"/>
<dbReference type="InterPro" id="IPR003813">
    <property type="entry name" value="MvhD/FlpD"/>
</dbReference>
<keyword evidence="6" id="KW-0560">Oxidoreductase</keyword>
<keyword evidence="3" id="KW-0004">4Fe-4S</keyword>
<keyword evidence="5" id="KW-0274">FAD</keyword>
<keyword evidence="5" id="KW-0285">Flavoprotein</keyword>
<dbReference type="Gene3D" id="3.30.70.20">
    <property type="match status" value="1"/>
</dbReference>
<dbReference type="PRINTS" id="PR00411">
    <property type="entry name" value="PNDRDTASEI"/>
</dbReference>
<sequence length="727" mass="80319">MADNKTGVYICTGCEIGDNLNKEAVREYIDEECSPAVLKEHGFLCSKEGVAEIQNDIDNEGVNKVCIGACSPRVMWDVFDFGPSVLVERANIRELAVWSFRDPELPEPEDDEMSDPLTMMVRDYIRMGVVRLEKTDYPEREPLEPSNTIMVLGGGVTGLNAALGAANTGYDVVLVEKEDKLGGFAAKMYKQTPTKHPYTEAEQPSVDELIRKVEGNDKIKVLTKAELQLIKGAPGKYTVTVKSGGEEHELFIGSVVLATGWKPYDASKLGHLGYGKIKNVVTNVELETMAKEGKLQRPSDGQPVKSAAFIQCAGQRDPEHLPYCSSVCCMGSLKQAGYIREKDDDAKAFIFYKDMRTPGVFENYYRAAQDDPGIFLTKSEIQEVSEDGDGKVVVKVTDTLLGEDVEVAVDLLVLATGMLPTIAEDAVLKLGYRQGEQIPDLELFNGFADSNYICFPYETRRTGIYAAGCVRQPMSMGTAKDDAAGAALKSIQCLESVNHGVAVHPRSGDPTYPKFNMVRCTQCKRCTEECPFGALDDDEKGTPEPNTTRCRRCGTCMGACPERVISFDNYSVSMLNEAIGAIQVPEDEEEGGYRILCLVCENDAYPALDMAAMRKNKWSASIRFIGIRCLGSVNTQWIAESMSKGIDGVLLLGCKYGDDYQCHFIKGSELCNMRMDNIGETLERLQVESERVQQKQISIDEYDKIPKIIDDFIEEIEGYGPNPYKGF</sequence>
<dbReference type="PANTHER" id="PTHR43498:SF1">
    <property type="entry name" value="COB--COM HETERODISULFIDE REDUCTASE IRON-SULFUR SUBUNIT A"/>
    <property type="match status" value="1"/>
</dbReference>
<accession>D6SNE5</accession>
<dbReference type="InterPro" id="IPR023753">
    <property type="entry name" value="FAD/NAD-binding_dom"/>
</dbReference>
<evidence type="ECO:0000313" key="11">
    <source>
        <dbReference type="Proteomes" id="UP000005496"/>
    </source>
</evidence>
<dbReference type="Pfam" id="PF02662">
    <property type="entry name" value="FlpD"/>
    <property type="match status" value="1"/>
</dbReference>
<dbReference type="InterPro" id="IPR017900">
    <property type="entry name" value="4Fe4S_Fe_S_CS"/>
</dbReference>
<comment type="cofactor">
    <cofactor evidence="1">
        <name>FAD</name>
        <dbReference type="ChEBI" id="CHEBI:57692"/>
    </cofactor>
</comment>
<feature type="domain" description="4Fe-4S ferredoxin-type" evidence="9">
    <location>
        <begin position="541"/>
        <end position="570"/>
    </location>
</feature>
<keyword evidence="4" id="KW-0479">Metal-binding</keyword>
<dbReference type="SUPFAM" id="SSF54862">
    <property type="entry name" value="4Fe-4S ferredoxins"/>
    <property type="match status" value="1"/>
</dbReference>
<evidence type="ECO:0000256" key="3">
    <source>
        <dbReference type="ARBA" id="ARBA00022485"/>
    </source>
</evidence>
<evidence type="ECO:0000313" key="10">
    <source>
        <dbReference type="EMBL" id="EFI34271.1"/>
    </source>
</evidence>
<keyword evidence="8" id="KW-0411">Iron-sulfur</keyword>
<dbReference type="Pfam" id="PF07992">
    <property type="entry name" value="Pyr_redox_2"/>
    <property type="match status" value="1"/>
</dbReference>
<dbReference type="InterPro" id="IPR036188">
    <property type="entry name" value="FAD/NAD-bd_sf"/>
</dbReference>
<dbReference type="GO" id="GO:0016491">
    <property type="term" value="F:oxidoreductase activity"/>
    <property type="evidence" value="ECO:0007669"/>
    <property type="project" value="UniProtKB-KW"/>
</dbReference>
<dbReference type="SUPFAM" id="SSF51905">
    <property type="entry name" value="FAD/NAD(P)-binding domain"/>
    <property type="match status" value="1"/>
</dbReference>
<dbReference type="GO" id="GO:0046872">
    <property type="term" value="F:metal ion binding"/>
    <property type="evidence" value="ECO:0007669"/>
    <property type="project" value="UniProtKB-KW"/>
</dbReference>
<dbReference type="RefSeq" id="WP_008869599.1">
    <property type="nucleotide sequence ID" value="NZ_ACJN02000002.1"/>
</dbReference>
<evidence type="ECO:0000259" key="9">
    <source>
        <dbReference type="PROSITE" id="PS51379"/>
    </source>
</evidence>
<dbReference type="PANTHER" id="PTHR43498">
    <property type="entry name" value="FERREDOXIN:COB-COM HETERODISULFIDE REDUCTASE SUBUNIT A"/>
    <property type="match status" value="1"/>
</dbReference>
<name>D6SNE5_9BACT</name>
<dbReference type="PROSITE" id="PS00198">
    <property type="entry name" value="4FE4S_FER_1"/>
    <property type="match status" value="2"/>
</dbReference>
<dbReference type="InterPro" id="IPR039650">
    <property type="entry name" value="HdrA-like"/>
</dbReference>
<evidence type="ECO:0000256" key="1">
    <source>
        <dbReference type="ARBA" id="ARBA00001974"/>
    </source>
</evidence>
<dbReference type="Pfam" id="PF13187">
    <property type="entry name" value="Fer4_9"/>
    <property type="match status" value="1"/>
</dbReference>
<keyword evidence="7" id="KW-0408">Iron</keyword>
<dbReference type="AlphaFoldDB" id="D6SNE5"/>
<dbReference type="eggNOG" id="COG1148">
    <property type="taxonomic scope" value="Bacteria"/>
</dbReference>
<dbReference type="PROSITE" id="PS51379">
    <property type="entry name" value="4FE4S_FER_2"/>
    <property type="match status" value="2"/>
</dbReference>
<dbReference type="Gene3D" id="3.50.50.60">
    <property type="entry name" value="FAD/NAD(P)-binding domain"/>
    <property type="match status" value="1"/>
</dbReference>
<dbReference type="EMBL" id="ACJN02000002">
    <property type="protein sequence ID" value="EFI34271.1"/>
    <property type="molecule type" value="Genomic_DNA"/>
</dbReference>
<gene>
    <name evidence="10" type="ORF">Dthio_PD1622</name>
</gene>
<evidence type="ECO:0000256" key="7">
    <source>
        <dbReference type="ARBA" id="ARBA00023004"/>
    </source>
</evidence>
<proteinExistence type="inferred from homology"/>
<dbReference type="PRINTS" id="PR00368">
    <property type="entry name" value="FADPNR"/>
</dbReference>
<dbReference type="InterPro" id="IPR017896">
    <property type="entry name" value="4Fe4S_Fe-S-bd"/>
</dbReference>
<dbReference type="eggNOG" id="COG1908">
    <property type="taxonomic scope" value="Bacteria"/>
</dbReference>
<evidence type="ECO:0000256" key="2">
    <source>
        <dbReference type="ARBA" id="ARBA00006561"/>
    </source>
</evidence>
<dbReference type="Proteomes" id="UP000005496">
    <property type="component" value="Unassembled WGS sequence"/>
</dbReference>
<organism evidence="10 11">
    <name type="scientific">Desulfonatronospira thiodismutans ASO3-1</name>
    <dbReference type="NCBI Taxonomy" id="555779"/>
    <lineage>
        <taxon>Bacteria</taxon>
        <taxon>Pseudomonadati</taxon>
        <taxon>Thermodesulfobacteriota</taxon>
        <taxon>Desulfovibrionia</taxon>
        <taxon>Desulfovibrionales</taxon>
        <taxon>Desulfonatronovibrionaceae</taxon>
        <taxon>Desulfonatronospira</taxon>
    </lineage>
</organism>
<evidence type="ECO:0000256" key="6">
    <source>
        <dbReference type="ARBA" id="ARBA00023002"/>
    </source>
</evidence>
<evidence type="ECO:0000256" key="4">
    <source>
        <dbReference type="ARBA" id="ARBA00022723"/>
    </source>
</evidence>
<dbReference type="GO" id="GO:0051539">
    <property type="term" value="F:4 iron, 4 sulfur cluster binding"/>
    <property type="evidence" value="ECO:0007669"/>
    <property type="project" value="UniProtKB-KW"/>
</dbReference>
<reference evidence="10" key="1">
    <citation type="submission" date="2010-05" db="EMBL/GenBank/DDBJ databases">
        <title>The draft genome of Desulfonatronospira thiodismutans ASO3-1.</title>
        <authorList>
            <consortium name="US DOE Joint Genome Institute (JGI-PGF)"/>
            <person name="Lucas S."/>
            <person name="Copeland A."/>
            <person name="Lapidus A."/>
            <person name="Cheng J.-F."/>
            <person name="Bruce D."/>
            <person name="Goodwin L."/>
            <person name="Pitluck S."/>
            <person name="Chertkov O."/>
            <person name="Brettin T."/>
            <person name="Detter J.C."/>
            <person name="Han C."/>
            <person name="Land M.L."/>
            <person name="Hauser L."/>
            <person name="Kyrpides N."/>
            <person name="Mikhailova N."/>
            <person name="Muyzer G."/>
            <person name="Woyke T."/>
        </authorList>
    </citation>
    <scope>NUCLEOTIDE SEQUENCE [LARGE SCALE GENOMIC DNA]</scope>
    <source>
        <strain evidence="10">ASO3-1</strain>
    </source>
</reference>